<dbReference type="SUPFAM" id="SSF116842">
    <property type="entry name" value="XseB-like"/>
    <property type="match status" value="1"/>
</dbReference>
<comment type="function">
    <text evidence="6">Bidirectionally degrades single-stranded DNA into large acid-insoluble oligonucleotides, which are then degraded further into small acid-soluble oligonucleotides.</text>
</comment>
<evidence type="ECO:0000313" key="8">
    <source>
        <dbReference type="Proteomes" id="UP000195781"/>
    </source>
</evidence>
<proteinExistence type="inferred from homology"/>
<comment type="subunit">
    <text evidence="6">Heterooligomer composed of large and small subunits.</text>
</comment>
<keyword evidence="8" id="KW-1185">Reference proteome</keyword>
<dbReference type="Pfam" id="PF02609">
    <property type="entry name" value="Exonuc_VII_S"/>
    <property type="match status" value="1"/>
</dbReference>
<dbReference type="InterPro" id="IPR037004">
    <property type="entry name" value="Exonuc_VII_ssu_sf"/>
</dbReference>
<sequence>MAETKPIEEMSYKEASQELERIIRSLESGDLELEESLEGYTRGVELLKSLRSRLAAAEQKVSVLMKDVDGTETLVAAAPADDSDALRL</sequence>
<dbReference type="PANTHER" id="PTHR34137:SF1">
    <property type="entry name" value="EXODEOXYRIBONUCLEASE 7 SMALL SUBUNIT"/>
    <property type="match status" value="1"/>
</dbReference>
<dbReference type="GO" id="GO:0006308">
    <property type="term" value="P:DNA catabolic process"/>
    <property type="evidence" value="ECO:0007669"/>
    <property type="project" value="UniProtKB-UniRule"/>
</dbReference>
<evidence type="ECO:0000256" key="6">
    <source>
        <dbReference type="HAMAP-Rule" id="MF_00337"/>
    </source>
</evidence>
<evidence type="ECO:0000313" key="7">
    <source>
        <dbReference type="EMBL" id="OUN88412.1"/>
    </source>
</evidence>
<comment type="subcellular location">
    <subcellularLocation>
        <location evidence="6">Cytoplasm</location>
    </subcellularLocation>
</comment>
<dbReference type="HAMAP" id="MF_00337">
    <property type="entry name" value="Exonuc_7_S"/>
    <property type="match status" value="1"/>
</dbReference>
<name>A0A1Y3XSB8_9ACTN</name>
<dbReference type="Proteomes" id="UP000195781">
    <property type="component" value="Unassembled WGS sequence"/>
</dbReference>
<gene>
    <name evidence="6" type="primary">xseB</name>
    <name evidence="7" type="ORF">B5G02_06435</name>
</gene>
<dbReference type="GO" id="GO:0005829">
    <property type="term" value="C:cytosol"/>
    <property type="evidence" value="ECO:0007669"/>
    <property type="project" value="TreeGrafter"/>
</dbReference>
<keyword evidence="2 6" id="KW-0963">Cytoplasm</keyword>
<comment type="similarity">
    <text evidence="1 6">Belongs to the XseB family.</text>
</comment>
<dbReference type="EMBL" id="NFIE01000013">
    <property type="protein sequence ID" value="OUN88412.1"/>
    <property type="molecule type" value="Genomic_DNA"/>
</dbReference>
<dbReference type="NCBIfam" id="TIGR01280">
    <property type="entry name" value="xseB"/>
    <property type="match status" value="1"/>
</dbReference>
<comment type="caution">
    <text evidence="7">The sequence shown here is derived from an EMBL/GenBank/DDBJ whole genome shotgun (WGS) entry which is preliminary data.</text>
</comment>
<evidence type="ECO:0000256" key="3">
    <source>
        <dbReference type="ARBA" id="ARBA00022722"/>
    </source>
</evidence>
<keyword evidence="3 6" id="KW-0540">Nuclease</keyword>
<reference evidence="8" key="1">
    <citation type="submission" date="2017-04" db="EMBL/GenBank/DDBJ databases">
        <title>Function of individual gut microbiota members based on whole genome sequencing of pure cultures obtained from chicken caecum.</title>
        <authorList>
            <person name="Medvecky M."/>
            <person name="Cejkova D."/>
            <person name="Polansky O."/>
            <person name="Karasova D."/>
            <person name="Kubasova T."/>
            <person name="Cizek A."/>
            <person name="Rychlik I."/>
        </authorList>
    </citation>
    <scope>NUCLEOTIDE SEQUENCE [LARGE SCALE GENOMIC DNA]</scope>
    <source>
        <strain evidence="8">An5</strain>
    </source>
</reference>
<evidence type="ECO:0000256" key="2">
    <source>
        <dbReference type="ARBA" id="ARBA00022490"/>
    </source>
</evidence>
<dbReference type="RefSeq" id="WP_094335636.1">
    <property type="nucleotide sequence ID" value="NZ_NFIE01000013.1"/>
</dbReference>
<dbReference type="PANTHER" id="PTHR34137">
    <property type="entry name" value="EXODEOXYRIBONUCLEASE 7 SMALL SUBUNIT"/>
    <property type="match status" value="1"/>
</dbReference>
<evidence type="ECO:0000256" key="1">
    <source>
        <dbReference type="ARBA" id="ARBA00009998"/>
    </source>
</evidence>
<comment type="catalytic activity">
    <reaction evidence="6">
        <text>Exonucleolytic cleavage in either 5'- to 3'- or 3'- to 5'-direction to yield nucleoside 5'-phosphates.</text>
        <dbReference type="EC" id="3.1.11.6"/>
    </reaction>
</comment>
<organism evidence="7 8">
    <name type="scientific">[Collinsella] massiliensis</name>
    <dbReference type="NCBI Taxonomy" id="1232426"/>
    <lineage>
        <taxon>Bacteria</taxon>
        <taxon>Bacillati</taxon>
        <taxon>Actinomycetota</taxon>
        <taxon>Coriobacteriia</taxon>
        <taxon>Coriobacteriales</taxon>
        <taxon>Coriobacteriaceae</taxon>
        <taxon>Enorma</taxon>
    </lineage>
</organism>
<evidence type="ECO:0000256" key="4">
    <source>
        <dbReference type="ARBA" id="ARBA00022801"/>
    </source>
</evidence>
<accession>A0A1Y3XSB8</accession>
<dbReference type="InterPro" id="IPR003761">
    <property type="entry name" value="Exonuc_VII_S"/>
</dbReference>
<dbReference type="GO" id="GO:0009318">
    <property type="term" value="C:exodeoxyribonuclease VII complex"/>
    <property type="evidence" value="ECO:0007669"/>
    <property type="project" value="UniProtKB-UniRule"/>
</dbReference>
<dbReference type="EC" id="3.1.11.6" evidence="6"/>
<dbReference type="OrthoDB" id="3186455at2"/>
<keyword evidence="5 6" id="KW-0269">Exonuclease</keyword>
<evidence type="ECO:0000256" key="5">
    <source>
        <dbReference type="ARBA" id="ARBA00022839"/>
    </source>
</evidence>
<dbReference type="Gene3D" id="1.10.287.1040">
    <property type="entry name" value="Exonuclease VII, small subunit"/>
    <property type="match status" value="1"/>
</dbReference>
<keyword evidence="4 6" id="KW-0378">Hydrolase</keyword>
<dbReference type="AlphaFoldDB" id="A0A1Y3XSB8"/>
<protein>
    <recommendedName>
        <fullName evidence="6">Exodeoxyribonuclease 7 small subunit</fullName>
        <ecNumber evidence="6">3.1.11.6</ecNumber>
    </recommendedName>
    <alternativeName>
        <fullName evidence="6">Exodeoxyribonuclease VII small subunit</fullName>
        <shortName evidence="6">Exonuclease VII small subunit</shortName>
    </alternativeName>
</protein>
<dbReference type="GO" id="GO:0008855">
    <property type="term" value="F:exodeoxyribonuclease VII activity"/>
    <property type="evidence" value="ECO:0007669"/>
    <property type="project" value="UniProtKB-UniRule"/>
</dbReference>